<dbReference type="RefSeq" id="WP_081944961.1">
    <property type="nucleotide sequence ID" value="NZ_CP136961.1"/>
</dbReference>
<name>A0A2I1KSV9_9ACTO</name>
<evidence type="ECO:0000259" key="1">
    <source>
        <dbReference type="Pfam" id="PF13320"/>
    </source>
</evidence>
<comment type="caution">
    <text evidence="2">The sequence shown here is derived from an EMBL/GenBank/DDBJ whole genome shotgun (WGS) entry which is preliminary data.</text>
</comment>
<dbReference type="Pfam" id="PF13320">
    <property type="entry name" value="GH123_cat"/>
    <property type="match status" value="1"/>
</dbReference>
<dbReference type="GeneID" id="81708545"/>
<gene>
    <name evidence="2" type="ORF">CYJ26_06320</name>
</gene>
<accession>A0A2I1KSV9</accession>
<reference evidence="2 3" key="1">
    <citation type="submission" date="2017-12" db="EMBL/GenBank/DDBJ databases">
        <title>Phylogenetic diversity of female urinary microbiome.</title>
        <authorList>
            <person name="Thomas-White K."/>
            <person name="Wolfe A.J."/>
        </authorList>
    </citation>
    <scope>NUCLEOTIDE SEQUENCE [LARGE SCALE GENOMIC DNA]</scope>
    <source>
        <strain evidence="2 3">UMB0319</strain>
    </source>
</reference>
<sequence length="552" mass="61822">MSPAPSATSWNFMVCDSLEKVFIDAPPRPMNAAIGFSVFLGESADFQLAFNVPDDAGPADVEVCVDEASSNACVLREVVAVPCQAVSQKFDAHYLKTDTGRYPDLLRPLEHGRVKAASPGWHSVWVEMRTNAISEAGPRPVTVTASVGGEVAFEQTVLINVLPRHLPDLPIEHTQWFHLDALADYYDVPVFSEEHWRIIERFMASAERLGVNTMLTPVWTPPLDTAVGSYRTPVQLVDITKTDGRWSFEFSRLRRWIELCRSHGIVTLEIAHLFSQWGATATPAIYATVDGQMRRIFGWDVPADDPRYQDFLSALIPCLVEMLSEEWNLTRVCFHISDEPHGDEQRASYRKARAIVAPLLRGLRVVDALSDIEFYTEGLVRTPVVANNAISPFLKASADPLWTYYCVAQQQEVSNRFITLPSVRNRILAPQIFKENVRGFLHWGFNFYYSELSASLIDPFHDTTAGGAFPGGDSFIVYPGDGGIPLESIRYRVLANAMNDLKAMALLESLRGRAAVLQLIDPDGSLTFDHFNYDADEYRRMRERINAAITSD</sequence>
<dbReference type="Proteomes" id="UP000234778">
    <property type="component" value="Unassembled WGS sequence"/>
</dbReference>
<dbReference type="EMBL" id="PKHA01000005">
    <property type="protein sequence ID" value="PKY98706.1"/>
    <property type="molecule type" value="Genomic_DNA"/>
</dbReference>
<dbReference type="AlphaFoldDB" id="A0A2I1KSV9"/>
<evidence type="ECO:0000313" key="3">
    <source>
        <dbReference type="Proteomes" id="UP000234778"/>
    </source>
</evidence>
<evidence type="ECO:0000313" key="2">
    <source>
        <dbReference type="EMBL" id="PKY98706.1"/>
    </source>
</evidence>
<organism evidence="2 3">
    <name type="scientific">Actinomyces urogenitalis</name>
    <dbReference type="NCBI Taxonomy" id="103621"/>
    <lineage>
        <taxon>Bacteria</taxon>
        <taxon>Bacillati</taxon>
        <taxon>Actinomycetota</taxon>
        <taxon>Actinomycetes</taxon>
        <taxon>Actinomycetales</taxon>
        <taxon>Actinomycetaceae</taxon>
        <taxon>Actinomyces</taxon>
    </lineage>
</organism>
<proteinExistence type="predicted"/>
<protein>
    <submittedName>
        <fullName evidence="2">DUF4091 domain-containing protein</fullName>
    </submittedName>
</protein>
<feature type="domain" description="Glycoside hydrolase 123 catalytic" evidence="1">
    <location>
        <begin position="176"/>
        <end position="506"/>
    </location>
</feature>
<dbReference type="InterPro" id="IPR025150">
    <property type="entry name" value="GH123_cat"/>
</dbReference>